<keyword evidence="3 6" id="KW-0812">Transmembrane</keyword>
<dbReference type="Gene3D" id="1.20.1250.20">
    <property type="entry name" value="MFS general substrate transporter like domains"/>
    <property type="match status" value="1"/>
</dbReference>
<evidence type="ECO:0000256" key="5">
    <source>
        <dbReference type="ARBA" id="ARBA00023136"/>
    </source>
</evidence>
<feature type="transmembrane region" description="Helical" evidence="6">
    <location>
        <begin position="107"/>
        <end position="124"/>
    </location>
</feature>
<feature type="transmembrane region" description="Helical" evidence="6">
    <location>
        <begin position="252"/>
        <end position="271"/>
    </location>
</feature>
<protein>
    <submittedName>
        <fullName evidence="8">Tetracycline resistance protein</fullName>
    </submittedName>
</protein>
<feature type="transmembrane region" description="Helical" evidence="6">
    <location>
        <begin position="45"/>
        <end position="66"/>
    </location>
</feature>
<accession>Q6SF22</accession>
<dbReference type="SUPFAM" id="SSF103473">
    <property type="entry name" value="MFS general substrate transporter"/>
    <property type="match status" value="1"/>
</dbReference>
<dbReference type="EMBL" id="AY458649">
    <property type="protein sequence ID" value="AAR38400.1"/>
    <property type="molecule type" value="Genomic_DNA"/>
</dbReference>
<dbReference type="AlphaFoldDB" id="Q6SF22"/>
<dbReference type="InterPro" id="IPR011701">
    <property type="entry name" value="MFS"/>
</dbReference>
<dbReference type="PANTHER" id="PTHR23504">
    <property type="entry name" value="MAJOR FACILITATOR SUPERFAMILY DOMAIN-CONTAINING PROTEIN 10"/>
    <property type="match status" value="1"/>
</dbReference>
<feature type="transmembrane region" description="Helical" evidence="6">
    <location>
        <begin position="136"/>
        <end position="158"/>
    </location>
</feature>
<keyword evidence="5 6" id="KW-0472">Membrane</keyword>
<evidence type="ECO:0000256" key="2">
    <source>
        <dbReference type="ARBA" id="ARBA00022448"/>
    </source>
</evidence>
<organism evidence="8">
    <name type="scientific">uncultured marine bacterium 582</name>
    <dbReference type="NCBI Taxonomy" id="257402"/>
    <lineage>
        <taxon>Bacteria</taxon>
        <taxon>environmental samples</taxon>
    </lineage>
</organism>
<sequence length="403" mass="42604">MTPKLPIFFIVMTVVIDAMGIGLIIPVMPQLLLEVLPTATLGHAAIWGGIMAMLFSLMQFLFGPMLGSLSDQYGRKPLLLVTLVIMALGYLIMALAGGIWLLLFGRIIGGISSATQSTAAAYIADISKPDEKAGNFGLISAGFGIGFVLGPLLGGALVEFGTRAPFYAAGLLALANALFGAVVLRESLTASTRRAFEWRRANPLSAFRYIGQFKDLTALLWVSFCFYISVAVYPAIWVYYTTERFDWSPGLIGVSLAVYGGSTVLVQAVLIRLANRYLGDSKTVKLGLIIQIPTLAMIALVGDGTLLLALTPLAALGSIGTPALQAIMSRAVGTESQGALQGVLASLNAFATMIALLAMTQIFAHFSSGDALVYLPGAPFLVSALLMALGLGLFWRLQLSAKA</sequence>
<keyword evidence="4 6" id="KW-1133">Transmembrane helix</keyword>
<feature type="transmembrane region" description="Helical" evidence="6">
    <location>
        <begin position="218"/>
        <end position="240"/>
    </location>
</feature>
<dbReference type="InterPro" id="IPR001958">
    <property type="entry name" value="Tet-R_TetA/multi-R_MdtG-like"/>
</dbReference>
<proteinExistence type="predicted"/>
<feature type="transmembrane region" description="Helical" evidence="6">
    <location>
        <begin position="7"/>
        <end position="25"/>
    </location>
</feature>
<reference evidence="8" key="2">
    <citation type="submission" date="2003-12" db="EMBL/GenBank/DDBJ databases">
        <title>Monterey Bay Coastal Ocean Microbial Observatory environmental clone sequencing.</title>
        <authorList>
            <person name="DeLong E.F."/>
        </authorList>
    </citation>
    <scope>NUCLEOTIDE SEQUENCE</scope>
</reference>
<name>Q6SF22_9BACT</name>
<dbReference type="InterPro" id="IPR020846">
    <property type="entry name" value="MFS_dom"/>
</dbReference>
<feature type="transmembrane region" description="Helical" evidence="6">
    <location>
        <begin position="283"/>
        <end position="301"/>
    </location>
</feature>
<dbReference type="PROSITE" id="PS50850">
    <property type="entry name" value="MFS"/>
    <property type="match status" value="1"/>
</dbReference>
<reference evidence="8" key="1">
    <citation type="submission" date="2003-11" db="EMBL/GenBank/DDBJ databases">
        <authorList>
            <person name="Heidelberg J.F."/>
            <person name="Eisen J.A."/>
            <person name="Nelson W.C."/>
            <person name="DeLong E.F."/>
        </authorList>
    </citation>
    <scope>NUCLEOTIDE SEQUENCE</scope>
</reference>
<evidence type="ECO:0000259" key="7">
    <source>
        <dbReference type="PROSITE" id="PS50850"/>
    </source>
</evidence>
<dbReference type="GO" id="GO:0022857">
    <property type="term" value="F:transmembrane transporter activity"/>
    <property type="evidence" value="ECO:0007669"/>
    <property type="project" value="InterPro"/>
</dbReference>
<dbReference type="PRINTS" id="PR01035">
    <property type="entry name" value="TCRTETA"/>
</dbReference>
<evidence type="ECO:0000256" key="1">
    <source>
        <dbReference type="ARBA" id="ARBA00004141"/>
    </source>
</evidence>
<gene>
    <name evidence="8" type="ORF">MBMO_EBAC080-L028H02.63</name>
</gene>
<evidence type="ECO:0000313" key="8">
    <source>
        <dbReference type="EMBL" id="AAR38400.1"/>
    </source>
</evidence>
<feature type="transmembrane region" description="Helical" evidence="6">
    <location>
        <begin position="307"/>
        <end position="327"/>
    </location>
</feature>
<feature type="transmembrane region" description="Helical" evidence="6">
    <location>
        <begin position="339"/>
        <end position="359"/>
    </location>
</feature>
<dbReference type="Pfam" id="PF07690">
    <property type="entry name" value="MFS_1"/>
    <property type="match status" value="1"/>
</dbReference>
<evidence type="ECO:0000256" key="6">
    <source>
        <dbReference type="SAM" id="Phobius"/>
    </source>
</evidence>
<dbReference type="InterPro" id="IPR036259">
    <property type="entry name" value="MFS_trans_sf"/>
</dbReference>
<feature type="transmembrane region" description="Helical" evidence="6">
    <location>
        <begin position="164"/>
        <end position="184"/>
    </location>
</feature>
<keyword evidence="2" id="KW-0813">Transport</keyword>
<evidence type="ECO:0000256" key="3">
    <source>
        <dbReference type="ARBA" id="ARBA00022692"/>
    </source>
</evidence>
<feature type="transmembrane region" description="Helical" evidence="6">
    <location>
        <begin position="78"/>
        <end position="101"/>
    </location>
</feature>
<keyword evidence="8" id="KW-0195">Cyclin</keyword>
<feature type="domain" description="Major facilitator superfamily (MFS) profile" evidence="7">
    <location>
        <begin position="6"/>
        <end position="402"/>
    </location>
</feature>
<dbReference type="GO" id="GO:0016020">
    <property type="term" value="C:membrane"/>
    <property type="evidence" value="ECO:0007669"/>
    <property type="project" value="UniProtKB-SubCell"/>
</dbReference>
<evidence type="ECO:0000256" key="4">
    <source>
        <dbReference type="ARBA" id="ARBA00022989"/>
    </source>
</evidence>
<feature type="transmembrane region" description="Helical" evidence="6">
    <location>
        <begin position="371"/>
        <end position="395"/>
    </location>
</feature>
<dbReference type="PANTHER" id="PTHR23504:SF15">
    <property type="entry name" value="MAJOR FACILITATOR SUPERFAMILY (MFS) PROFILE DOMAIN-CONTAINING PROTEIN"/>
    <property type="match status" value="1"/>
</dbReference>
<comment type="subcellular location">
    <subcellularLocation>
        <location evidence="1">Membrane</location>
        <topology evidence="1">Multi-pass membrane protein</topology>
    </subcellularLocation>
</comment>